<protein>
    <submittedName>
        <fullName evidence="1">Uncharacterized protein</fullName>
    </submittedName>
</protein>
<reference evidence="1" key="1">
    <citation type="submission" date="2023-11" db="EMBL/GenBank/DDBJ databases">
        <title>Antimicrobial resistance in invasive Streptococcus suis isolated in Spain and the associated genetic mechanisms.</title>
        <authorList>
            <person name="Uruen C."/>
            <person name="Arenas J.A."/>
        </authorList>
    </citation>
    <scope>NUCLEOTIDE SEQUENCE</scope>
    <source>
        <strain evidence="1">Ss_70</strain>
    </source>
</reference>
<dbReference type="Proteomes" id="UP001270004">
    <property type="component" value="Unassembled WGS sequence"/>
</dbReference>
<dbReference type="RefSeq" id="WP_172076975.1">
    <property type="nucleotide sequence ID" value="NZ_JAWWZK010000011.1"/>
</dbReference>
<comment type="caution">
    <text evidence="1">The sequence shown here is derived from an EMBL/GenBank/DDBJ whole genome shotgun (WGS) entry which is preliminary data.</text>
</comment>
<gene>
    <name evidence="1" type="ORF">SHY70_07020</name>
</gene>
<sequence>MSTEQQDRQAAQYLERSAIFTVRNLYRLLAFTAQHLTGEHSAYKIGRQELETLLDSPYQISTIRLDETLSGLSDKEVDFEKFNQLMEERNFPLAYTWVNNTLYFYTKDKSVLDEHLTQLLEELVDNPEMFKDMTKDKTLNEEISKAKGDVVFEKRAVKDRELVR</sequence>
<dbReference type="AlphaFoldDB" id="A0AAW9DHB2"/>
<proteinExistence type="predicted"/>
<accession>A0AAW9DHB2</accession>
<dbReference type="EMBL" id="JAWWZK010000011">
    <property type="protein sequence ID" value="MDX5038030.1"/>
    <property type="molecule type" value="Genomic_DNA"/>
</dbReference>
<name>A0AAW9DHB2_STRSU</name>
<organism evidence="1 2">
    <name type="scientific">Streptococcus suis</name>
    <dbReference type="NCBI Taxonomy" id="1307"/>
    <lineage>
        <taxon>Bacteria</taxon>
        <taxon>Bacillati</taxon>
        <taxon>Bacillota</taxon>
        <taxon>Bacilli</taxon>
        <taxon>Lactobacillales</taxon>
        <taxon>Streptococcaceae</taxon>
        <taxon>Streptococcus</taxon>
    </lineage>
</organism>
<evidence type="ECO:0000313" key="1">
    <source>
        <dbReference type="EMBL" id="MDX5038030.1"/>
    </source>
</evidence>
<evidence type="ECO:0000313" key="2">
    <source>
        <dbReference type="Proteomes" id="UP001270004"/>
    </source>
</evidence>